<proteinExistence type="predicted"/>
<dbReference type="EMBL" id="HACG01011709">
    <property type="protein sequence ID" value="CEK58574.1"/>
    <property type="molecule type" value="Transcribed_RNA"/>
</dbReference>
<name>A0A0B6YQK9_9EUPU</name>
<organism evidence="2">
    <name type="scientific">Arion vulgaris</name>
    <dbReference type="NCBI Taxonomy" id="1028688"/>
    <lineage>
        <taxon>Eukaryota</taxon>
        <taxon>Metazoa</taxon>
        <taxon>Spiralia</taxon>
        <taxon>Lophotrochozoa</taxon>
        <taxon>Mollusca</taxon>
        <taxon>Gastropoda</taxon>
        <taxon>Heterobranchia</taxon>
        <taxon>Euthyneura</taxon>
        <taxon>Panpulmonata</taxon>
        <taxon>Eupulmonata</taxon>
        <taxon>Stylommatophora</taxon>
        <taxon>Helicina</taxon>
        <taxon>Arionoidea</taxon>
        <taxon>Arionidae</taxon>
        <taxon>Arion</taxon>
    </lineage>
</organism>
<dbReference type="InterPro" id="IPR036259">
    <property type="entry name" value="MFS_trans_sf"/>
</dbReference>
<feature type="non-terminal residue" evidence="2">
    <location>
        <position position="1"/>
    </location>
</feature>
<feature type="non-terminal residue" evidence="2">
    <location>
        <position position="124"/>
    </location>
</feature>
<evidence type="ECO:0000256" key="1">
    <source>
        <dbReference type="SAM" id="Phobius"/>
    </source>
</evidence>
<sequence>GVGMLSLPFFERYIIDSYGWRYAFAINGALLLHILVFAAAFFPTEIERANMIDFSSYYFWKNETRNLNKENLNDDFETGKMVNSNGDQKRAGIQSKKYDMILKSGLMVDSSSLVSKSQSLSING</sequence>
<evidence type="ECO:0000313" key="2">
    <source>
        <dbReference type="EMBL" id="CEK58574.1"/>
    </source>
</evidence>
<dbReference type="SUPFAM" id="SSF103473">
    <property type="entry name" value="MFS general substrate transporter"/>
    <property type="match status" value="1"/>
</dbReference>
<reference evidence="2" key="1">
    <citation type="submission" date="2014-12" db="EMBL/GenBank/DDBJ databases">
        <title>Insight into the proteome of Arion vulgaris.</title>
        <authorList>
            <person name="Aradska J."/>
            <person name="Bulat T."/>
            <person name="Smidak R."/>
            <person name="Sarate P."/>
            <person name="Gangsoo J."/>
            <person name="Sialana F."/>
            <person name="Bilban M."/>
            <person name="Lubec G."/>
        </authorList>
    </citation>
    <scope>NUCLEOTIDE SEQUENCE</scope>
    <source>
        <tissue evidence="2">Skin</tissue>
    </source>
</reference>
<keyword evidence="1" id="KW-0812">Transmembrane</keyword>
<protein>
    <submittedName>
        <fullName evidence="2">Uncharacterized protein</fullName>
    </submittedName>
</protein>
<gene>
    <name evidence="2" type="primary">ORF33528</name>
</gene>
<keyword evidence="1" id="KW-1133">Transmembrane helix</keyword>
<keyword evidence="1" id="KW-0472">Membrane</keyword>
<accession>A0A0B6YQK9</accession>
<dbReference type="AlphaFoldDB" id="A0A0B6YQK9"/>
<feature type="transmembrane region" description="Helical" evidence="1">
    <location>
        <begin position="20"/>
        <end position="42"/>
    </location>
</feature>